<dbReference type="GeneID" id="113870060"/>
<dbReference type="KEGG" id="aprc:113870060"/>
<evidence type="ECO:0000256" key="1">
    <source>
        <dbReference type="ARBA" id="ARBA00006765"/>
    </source>
</evidence>
<reference evidence="3" key="2">
    <citation type="submission" date="2025-08" db="UniProtKB">
        <authorList>
            <consortium name="RefSeq"/>
        </authorList>
    </citation>
    <scope>IDENTIFICATION</scope>
    <source>
        <tissue evidence="3">Young leaves</tissue>
    </source>
</reference>
<dbReference type="PANTHER" id="PTHR31495:SF15">
    <property type="entry name" value="CALEOSIN"/>
    <property type="match status" value="1"/>
</dbReference>
<dbReference type="OrthoDB" id="640742at2759"/>
<evidence type="ECO:0000313" key="2">
    <source>
        <dbReference type="Proteomes" id="UP000694853"/>
    </source>
</evidence>
<dbReference type="GO" id="GO:0005509">
    <property type="term" value="F:calcium ion binding"/>
    <property type="evidence" value="ECO:0007669"/>
    <property type="project" value="TreeGrafter"/>
</dbReference>
<protein>
    <submittedName>
        <fullName evidence="3">Probable peroxygenase 4</fullName>
    </submittedName>
</protein>
<dbReference type="GO" id="GO:0004497">
    <property type="term" value="F:monooxygenase activity"/>
    <property type="evidence" value="ECO:0007669"/>
    <property type="project" value="TreeGrafter"/>
</dbReference>
<dbReference type="InterPro" id="IPR011992">
    <property type="entry name" value="EF-hand-dom_pair"/>
</dbReference>
<dbReference type="Pfam" id="PF05042">
    <property type="entry name" value="Caleosin"/>
    <property type="match status" value="1"/>
</dbReference>
<dbReference type="Proteomes" id="UP000694853">
    <property type="component" value="Unplaced"/>
</dbReference>
<comment type="similarity">
    <text evidence="1">Belongs to the caleosin family.</text>
</comment>
<dbReference type="RefSeq" id="XP_027362460.1">
    <property type="nucleotide sequence ID" value="XM_027506659.1"/>
</dbReference>
<dbReference type="InterPro" id="IPR007736">
    <property type="entry name" value="Caleosin-related"/>
</dbReference>
<accession>A0A8B8M1R1</accession>
<gene>
    <name evidence="3" type="primary">LOC113870060</name>
</gene>
<evidence type="ECO:0000313" key="3">
    <source>
        <dbReference type="RefSeq" id="XP_027362460.1"/>
    </source>
</evidence>
<organism evidence="2 3">
    <name type="scientific">Abrus precatorius</name>
    <name type="common">Indian licorice</name>
    <name type="synonym">Glycine abrus</name>
    <dbReference type="NCBI Taxonomy" id="3816"/>
    <lineage>
        <taxon>Eukaryota</taxon>
        <taxon>Viridiplantae</taxon>
        <taxon>Streptophyta</taxon>
        <taxon>Embryophyta</taxon>
        <taxon>Tracheophyta</taxon>
        <taxon>Spermatophyta</taxon>
        <taxon>Magnoliopsida</taxon>
        <taxon>eudicotyledons</taxon>
        <taxon>Gunneridae</taxon>
        <taxon>Pentapetalae</taxon>
        <taxon>rosids</taxon>
        <taxon>fabids</taxon>
        <taxon>Fabales</taxon>
        <taxon>Fabaceae</taxon>
        <taxon>Papilionoideae</taxon>
        <taxon>50 kb inversion clade</taxon>
        <taxon>NPAAA clade</taxon>
        <taxon>indigoferoid/millettioid clade</taxon>
        <taxon>Abreae</taxon>
        <taxon>Abrus</taxon>
    </lineage>
</organism>
<dbReference type="PANTHER" id="PTHR31495">
    <property type="entry name" value="PEROXYGENASE 3-RELATED"/>
    <property type="match status" value="1"/>
</dbReference>
<dbReference type="AlphaFoldDB" id="A0A8B8M1R1"/>
<reference evidence="2" key="1">
    <citation type="journal article" date="2019" name="Toxins">
        <title>Detection of Abrin-Like and Prepropulchellin-Like Toxin Genes and Transcripts Using Whole Genome Sequencing and Full-Length Transcript Sequencing of Abrus precatorius.</title>
        <authorList>
            <person name="Hovde B.T."/>
            <person name="Daligault H.E."/>
            <person name="Hanschen E.R."/>
            <person name="Kunde Y.A."/>
            <person name="Johnson M.B."/>
            <person name="Starkenburg S.R."/>
            <person name="Johnson S.L."/>
        </authorList>
    </citation>
    <scope>NUCLEOTIDE SEQUENCE [LARGE SCALE GENOMIC DNA]</scope>
</reference>
<proteinExistence type="inferred from homology"/>
<dbReference type="SUPFAM" id="SSF47473">
    <property type="entry name" value="EF-hand"/>
    <property type="match status" value="1"/>
</dbReference>
<sequence length="204" mass="22902">MASSLPSESKKLERVAGDTGEKSIPLHENVLQKHAAFFDMNKDGVIYPWETFQGLREIGSGMLLSSGLALFINLALSQTTRPGKFPSLLFPIEIKNIQLAKHGSDTGVYDTEGRFNPSKFEEIFTKHAHTHPNALTYDELKEMIKANREPKDFKGRIGSLVEWKVLYKLAKDKNGLLPKQTILGVYDGSLFQLLKNQHSADQKM</sequence>
<keyword evidence="2" id="KW-1185">Reference proteome</keyword>
<name>A0A8B8M1R1_ABRPR</name>